<name>A0ABR1GTY3_9HYPO</name>
<reference evidence="4 5" key="1">
    <citation type="journal article" date="2025" name="Microbiol. Resour. Announc.">
        <title>Draft genome sequences for Neonectria magnoliae and Neonectria punicea, canker pathogens of Liriodendron tulipifera and Acer saccharum in West Virginia.</title>
        <authorList>
            <person name="Petronek H.M."/>
            <person name="Kasson M.T."/>
            <person name="Metheny A.M."/>
            <person name="Stauder C.M."/>
            <person name="Lovett B."/>
            <person name="Lynch S.C."/>
            <person name="Garnas J.R."/>
            <person name="Kasson L.R."/>
            <person name="Stajich J.E."/>
        </authorList>
    </citation>
    <scope>NUCLEOTIDE SEQUENCE [LARGE SCALE GENOMIC DNA]</scope>
    <source>
        <strain evidence="4 5">NRRL 64653</strain>
    </source>
</reference>
<accession>A0ABR1GTY3</accession>
<gene>
    <name evidence="4" type="ORF">QQX98_008889</name>
</gene>
<comment type="caution">
    <text evidence="4">The sequence shown here is derived from an EMBL/GenBank/DDBJ whole genome shotgun (WGS) entry which is preliminary data.</text>
</comment>
<keyword evidence="2" id="KW-0472">Membrane</keyword>
<evidence type="ECO:0000256" key="2">
    <source>
        <dbReference type="SAM" id="Phobius"/>
    </source>
</evidence>
<feature type="transmembrane region" description="Helical" evidence="2">
    <location>
        <begin position="338"/>
        <end position="360"/>
    </location>
</feature>
<dbReference type="EMBL" id="JAZAVJ010000168">
    <property type="protein sequence ID" value="KAK7408945.1"/>
    <property type="molecule type" value="Genomic_DNA"/>
</dbReference>
<protein>
    <submittedName>
        <fullName evidence="4">Uncharacterized protein</fullName>
    </submittedName>
</protein>
<organism evidence="4 5">
    <name type="scientific">Neonectria punicea</name>
    <dbReference type="NCBI Taxonomy" id="979145"/>
    <lineage>
        <taxon>Eukaryota</taxon>
        <taxon>Fungi</taxon>
        <taxon>Dikarya</taxon>
        <taxon>Ascomycota</taxon>
        <taxon>Pezizomycotina</taxon>
        <taxon>Sordariomycetes</taxon>
        <taxon>Hypocreomycetidae</taxon>
        <taxon>Hypocreales</taxon>
        <taxon>Nectriaceae</taxon>
        <taxon>Neonectria</taxon>
    </lineage>
</organism>
<feature type="transmembrane region" description="Helical" evidence="2">
    <location>
        <begin position="253"/>
        <end position="273"/>
    </location>
</feature>
<evidence type="ECO:0000313" key="5">
    <source>
        <dbReference type="Proteomes" id="UP001498476"/>
    </source>
</evidence>
<feature type="region of interest" description="Disordered" evidence="1">
    <location>
        <begin position="435"/>
        <end position="472"/>
    </location>
</feature>
<feature type="chain" id="PRO_5045951358" evidence="3">
    <location>
        <begin position="22"/>
        <end position="1078"/>
    </location>
</feature>
<feature type="transmembrane region" description="Helical" evidence="2">
    <location>
        <begin position="60"/>
        <end position="82"/>
    </location>
</feature>
<sequence length="1078" mass="119700">MVKSRMFLLGLIASAVGVAAGDTLDDFSNNLATDLGPLLSLFGDAMSKQFLSESTSSIDYLIFAIAPIGILTAIVSTIRLCGHSSLRAFIGRSQEGEGVVEAELCTSTSRDVCELFNRGGIARVLGRPSVLELVYDVSKAPSNSRKSDGSELRLSRKYFEGMKASDDWERIEGSVFGRPSKHATLAEDFAPNANLSLNVGIVKRPQWVYAAIAITGVTLQAGILALAGVGVWILEWNLSTGGAPASRNYAPVMFIFGTIVLCAGMWACAFLIGQTTREVRFRRRGEKPTAQRPRLFWLQPGPQVIGDQSFDPYGYAEDAEHAPQGVWMSSRKHFNDRLFEINTILAVSAVALGYVAQFIGLRGMKAWVALAQLAVTLVMSSLRGCLRMQRLGKESNKLGDIPDLVSGHELDWLSLEIAQQNCKWHVTGQFDKAQASADGSKTALRDTESDNIETSTPPSSNAPTPSGYEDLKEIGADRPVSSSSAPTKVPRVNDIQHLLHIRKRLAHLTGHTSLEHLPSSEYQKWKDDAVKVRVKANQISTALCRIAEKVALKSQLTEIKLRIKAASHNLDSNTYSNQFIDVLLKQISPSSQKGWIIDSAKIEAILSLWLWTLTCDPILRGDSDGSQNSTKHVVMERMVSASPDDRGWTEKASRAQGEMNLWLGANAVKFQDEAIMVDAQEPYSFTSLWRSVTNENFERPHWENLAGNAHHLDSPLRRFCGWTSVNQEDREPQSNRKLRVQSVRLHPTQASLLDVCAQDLFTTLLMSLGSQLVLGKGVVVESAGTGRLENQTVDILANEFMQSGLGSYSEALLCIVPGLKGILPCPSPKELLALVTETADSYRRNLEWTRAEVLLRWVCNYFESSEEDHGVTFEQVAQHFAKHGIIQRAYQMPTSPGLKTQPKILAAHYGGEDITIRAKWHFCHGEDIVIATKEHELPIPDPWMWVRKSVSIIYRFNDGAIRGFVVPQDSNRRYTLSVDRRDVESEKHSFDVVNHSSSISTGMQIHAVIWGLQQIDDKEVYDKLYNKYEKKETIFLNNDFFKKDGWPNVVKSVAIVYSTNGTLKCVAGRENTLLKFPY</sequence>
<dbReference type="Proteomes" id="UP001498476">
    <property type="component" value="Unassembled WGS sequence"/>
</dbReference>
<feature type="compositionally biased region" description="Low complexity" evidence="1">
    <location>
        <begin position="454"/>
        <end position="466"/>
    </location>
</feature>
<evidence type="ECO:0000256" key="1">
    <source>
        <dbReference type="SAM" id="MobiDB-lite"/>
    </source>
</evidence>
<evidence type="ECO:0000313" key="4">
    <source>
        <dbReference type="EMBL" id="KAK7408945.1"/>
    </source>
</evidence>
<keyword evidence="5" id="KW-1185">Reference proteome</keyword>
<keyword evidence="3" id="KW-0732">Signal</keyword>
<feature type="transmembrane region" description="Helical" evidence="2">
    <location>
        <begin position="207"/>
        <end position="233"/>
    </location>
</feature>
<feature type="signal peptide" evidence="3">
    <location>
        <begin position="1"/>
        <end position="21"/>
    </location>
</feature>
<keyword evidence="2" id="KW-0812">Transmembrane</keyword>
<evidence type="ECO:0000256" key="3">
    <source>
        <dbReference type="SAM" id="SignalP"/>
    </source>
</evidence>
<keyword evidence="2" id="KW-1133">Transmembrane helix</keyword>
<proteinExistence type="predicted"/>